<evidence type="ECO:0000256" key="1">
    <source>
        <dbReference type="SAM" id="Phobius"/>
    </source>
</evidence>
<keyword evidence="1" id="KW-0812">Transmembrane</keyword>
<protein>
    <submittedName>
        <fullName evidence="2">Uncharacterized protein</fullName>
    </submittedName>
</protein>
<keyword evidence="3" id="KW-1185">Reference proteome</keyword>
<reference evidence="2 3" key="2">
    <citation type="journal article" date="2012" name="Environ. Microbiol.">
        <title>Characterization of the first alginolytic operons in a marine bacterium: from their emergence in marine Flavobacteriia to their independent transfers to marine Proteobacteria and human gut Bacteroides.</title>
        <authorList>
            <person name="Thomas F."/>
            <person name="Barbeyron T."/>
            <person name="Tonon T."/>
            <person name="Genicot S."/>
            <person name="Czjzek M."/>
            <person name="Michel G."/>
        </authorList>
    </citation>
    <scope>NUCLEOTIDE SEQUENCE [LARGE SCALE GENOMIC DNA]</scope>
    <source>
        <strain evidence="3">DSM 12802 / CCUG 47099 / CIP 106680 / NCIMB 13871 / Dsij</strain>
    </source>
</reference>
<name>G0L0H1_ZOBGA</name>
<dbReference type="EMBL" id="FP476056">
    <property type="protein sequence ID" value="CAZ97399.1"/>
    <property type="molecule type" value="Genomic_DNA"/>
</dbReference>
<sequence>MFTFLRGRVLISVKSIQKQQVMKARTYVIAIAFLLIGASVNAQFWKKSP</sequence>
<reference evidence="3" key="1">
    <citation type="submission" date="2009-07" db="EMBL/GenBank/DDBJ databases">
        <title>Complete genome sequence of Zobellia galactanivorans Dsij.</title>
        <authorList>
            <consortium name="Genoscope - CEA"/>
        </authorList>
    </citation>
    <scope>NUCLEOTIDE SEQUENCE [LARGE SCALE GENOMIC DNA]</scope>
    <source>
        <strain evidence="3">DSM 12802 / CCUG 47099 / CIP 106680 / NCIMB 13871 / Dsij</strain>
    </source>
</reference>
<accession>G0L0H1</accession>
<dbReference type="AlphaFoldDB" id="G0L0H1"/>
<dbReference type="Proteomes" id="UP000008898">
    <property type="component" value="Chromosome"/>
</dbReference>
<gene>
    <name evidence="2" type="ordered locus">zobellia_3261</name>
</gene>
<feature type="transmembrane region" description="Helical" evidence="1">
    <location>
        <begin position="24"/>
        <end position="45"/>
    </location>
</feature>
<keyword evidence="1" id="KW-1133">Transmembrane helix</keyword>
<dbReference type="KEGG" id="zga:ZOBELLIA_3261"/>
<proteinExistence type="predicted"/>
<dbReference type="HOGENOM" id="CLU_3142504_0_0_10"/>
<keyword evidence="1" id="KW-0472">Membrane</keyword>
<evidence type="ECO:0000313" key="2">
    <source>
        <dbReference type="EMBL" id="CAZ97399.1"/>
    </source>
</evidence>
<organism evidence="2 3">
    <name type="scientific">Zobellia galactanivorans (strain DSM 12802 / CCUG 47099 / CIP 106680 / NCIMB 13871 / Dsij)</name>
    <dbReference type="NCBI Taxonomy" id="63186"/>
    <lineage>
        <taxon>Bacteria</taxon>
        <taxon>Pseudomonadati</taxon>
        <taxon>Bacteroidota</taxon>
        <taxon>Flavobacteriia</taxon>
        <taxon>Flavobacteriales</taxon>
        <taxon>Flavobacteriaceae</taxon>
        <taxon>Zobellia</taxon>
    </lineage>
</organism>
<evidence type="ECO:0000313" key="3">
    <source>
        <dbReference type="Proteomes" id="UP000008898"/>
    </source>
</evidence>